<dbReference type="RefSeq" id="WP_229752530.1">
    <property type="nucleotide sequence ID" value="NZ_BMHF01000002.1"/>
</dbReference>
<dbReference type="EMBL" id="BMHF01000002">
    <property type="protein sequence ID" value="GGA26144.1"/>
    <property type="molecule type" value="Genomic_DNA"/>
</dbReference>
<organism evidence="2 3">
    <name type="scientific">Paenibacillus physcomitrellae</name>
    <dbReference type="NCBI Taxonomy" id="1619311"/>
    <lineage>
        <taxon>Bacteria</taxon>
        <taxon>Bacillati</taxon>
        <taxon>Bacillota</taxon>
        <taxon>Bacilli</taxon>
        <taxon>Bacillales</taxon>
        <taxon>Paenibacillaceae</taxon>
        <taxon>Paenibacillus</taxon>
    </lineage>
</organism>
<dbReference type="Gene3D" id="1.10.1200.90">
    <property type="entry name" value="DsbA-like domain"/>
    <property type="match status" value="1"/>
</dbReference>
<dbReference type="InterPro" id="IPR012336">
    <property type="entry name" value="Thioredoxin-like_fold"/>
</dbReference>
<evidence type="ECO:0000313" key="2">
    <source>
        <dbReference type="EMBL" id="GGA26144.1"/>
    </source>
</evidence>
<accession>A0ABQ1FS79</accession>
<evidence type="ECO:0000313" key="3">
    <source>
        <dbReference type="Proteomes" id="UP000609323"/>
    </source>
</evidence>
<dbReference type="InterPro" id="IPR036249">
    <property type="entry name" value="Thioredoxin-like_sf"/>
</dbReference>
<proteinExistence type="predicted"/>
<dbReference type="Pfam" id="PF13462">
    <property type="entry name" value="Thioredoxin_4"/>
    <property type="match status" value="1"/>
</dbReference>
<comment type="caution">
    <text evidence="2">The sequence shown here is derived from an EMBL/GenBank/DDBJ whole genome shotgun (WGS) entry which is preliminary data.</text>
</comment>
<dbReference type="Proteomes" id="UP000609323">
    <property type="component" value="Unassembled WGS sequence"/>
</dbReference>
<dbReference type="SUPFAM" id="SSF52833">
    <property type="entry name" value="Thioredoxin-like"/>
    <property type="match status" value="1"/>
</dbReference>
<protein>
    <recommendedName>
        <fullName evidence="1">Thioredoxin-like fold domain-containing protein</fullName>
    </recommendedName>
</protein>
<sequence>MDYEDPQRVYELMKELFAKQNRWSESDSHSIKKLLAEEYGLQEQPDNIELSLQITAEAMKRKVKMVPTVFINNKEFQFPAELDADQLKQEVKQALP</sequence>
<reference evidence="3" key="1">
    <citation type="journal article" date="2019" name="Int. J. Syst. Evol. Microbiol.">
        <title>The Global Catalogue of Microorganisms (GCM) 10K type strain sequencing project: providing services to taxonomists for standard genome sequencing and annotation.</title>
        <authorList>
            <consortium name="The Broad Institute Genomics Platform"/>
            <consortium name="The Broad Institute Genome Sequencing Center for Infectious Disease"/>
            <person name="Wu L."/>
            <person name="Ma J."/>
        </authorList>
    </citation>
    <scope>NUCLEOTIDE SEQUENCE [LARGE SCALE GENOMIC DNA]</scope>
    <source>
        <strain evidence="3">CGMCC 1.15044</strain>
    </source>
</reference>
<keyword evidence="3" id="KW-1185">Reference proteome</keyword>
<name>A0ABQ1FS79_9BACL</name>
<evidence type="ECO:0000259" key="1">
    <source>
        <dbReference type="Pfam" id="PF13462"/>
    </source>
</evidence>
<gene>
    <name evidence="2" type="ORF">GCM10010917_08730</name>
</gene>
<feature type="domain" description="Thioredoxin-like fold" evidence="1">
    <location>
        <begin position="8"/>
        <end position="81"/>
    </location>
</feature>